<dbReference type="RefSeq" id="WP_072339642.1">
    <property type="nucleotide sequence ID" value="NZ_FPKU01000001.1"/>
</dbReference>
<gene>
    <name evidence="1" type="ORF">SAMN02983003_1065</name>
</gene>
<reference evidence="1 2" key="1">
    <citation type="submission" date="2016-11" db="EMBL/GenBank/DDBJ databases">
        <authorList>
            <person name="Jaros S."/>
            <person name="Januszkiewicz K."/>
            <person name="Wedrychowicz H."/>
        </authorList>
    </citation>
    <scope>NUCLEOTIDE SEQUENCE [LARGE SCALE GENOMIC DNA]</scope>
    <source>
        <strain evidence="1 2">ATCC 23634</strain>
    </source>
</reference>
<evidence type="ECO:0000313" key="1">
    <source>
        <dbReference type="EMBL" id="SFZ82415.1"/>
    </source>
</evidence>
<sequence>MATLLEIATEPDVSDEFTVAGTDIVTLVLTGTDGGIDVRAAVEIQIKADGEFYPVAHLDGASGQRALAVHAPGVYRVARTSSGAPCGVVSAT</sequence>
<evidence type="ECO:0000313" key="2">
    <source>
        <dbReference type="Proteomes" id="UP000183447"/>
    </source>
</evidence>
<proteinExistence type="predicted"/>
<keyword evidence="2" id="KW-1185">Reference proteome</keyword>
<protein>
    <submittedName>
        <fullName evidence="1">Uncharacterized protein</fullName>
    </submittedName>
</protein>
<organism evidence="1 2">
    <name type="scientific">Devosia enhydra</name>
    <dbReference type="NCBI Taxonomy" id="665118"/>
    <lineage>
        <taxon>Bacteria</taxon>
        <taxon>Pseudomonadati</taxon>
        <taxon>Pseudomonadota</taxon>
        <taxon>Alphaproteobacteria</taxon>
        <taxon>Hyphomicrobiales</taxon>
        <taxon>Devosiaceae</taxon>
        <taxon>Devosia</taxon>
    </lineage>
</organism>
<dbReference type="Proteomes" id="UP000183447">
    <property type="component" value="Unassembled WGS sequence"/>
</dbReference>
<name>A0A1K2HV24_9HYPH</name>
<dbReference type="STRING" id="665118.SAMN02983003_1065"/>
<dbReference type="AlphaFoldDB" id="A0A1K2HV24"/>
<dbReference type="EMBL" id="FPKU01000001">
    <property type="protein sequence ID" value="SFZ82415.1"/>
    <property type="molecule type" value="Genomic_DNA"/>
</dbReference>
<accession>A0A1K2HV24</accession>